<dbReference type="SUPFAM" id="SSF102712">
    <property type="entry name" value="JAB1/MPN domain"/>
    <property type="match status" value="1"/>
</dbReference>
<feature type="region of interest" description="Disordered" evidence="1">
    <location>
        <begin position="385"/>
        <end position="404"/>
    </location>
</feature>
<dbReference type="Proteomes" id="UP000751190">
    <property type="component" value="Unassembled WGS sequence"/>
</dbReference>
<feature type="region of interest" description="Disordered" evidence="1">
    <location>
        <begin position="837"/>
        <end position="858"/>
    </location>
</feature>
<feature type="compositionally biased region" description="Pro residues" evidence="1">
    <location>
        <begin position="721"/>
        <end position="730"/>
    </location>
</feature>
<feature type="region of interest" description="Disordered" evidence="1">
    <location>
        <begin position="539"/>
        <end position="613"/>
    </location>
</feature>
<dbReference type="GO" id="GO:0008237">
    <property type="term" value="F:metallopeptidase activity"/>
    <property type="evidence" value="ECO:0007669"/>
    <property type="project" value="InterPro"/>
</dbReference>
<protein>
    <recommendedName>
        <fullName evidence="2">MPN domain-containing protein</fullName>
    </recommendedName>
</protein>
<dbReference type="InterPro" id="IPR000555">
    <property type="entry name" value="JAMM/MPN+_dom"/>
</dbReference>
<feature type="compositionally biased region" description="Low complexity" evidence="1">
    <location>
        <begin position="241"/>
        <end position="255"/>
    </location>
</feature>
<keyword evidence="4" id="KW-1185">Reference proteome</keyword>
<feature type="compositionally biased region" description="Low complexity" evidence="1">
    <location>
        <begin position="101"/>
        <end position="115"/>
    </location>
</feature>
<sequence length="1145" mass="113968">MWRGVERAGEGECVLACPQNGGAVAPKAASAVPAVLAAAADGTDELSIAHARAWDRKAYGAVATAHEPHPPPRAGLPAPRAATSGGRHAAPPVPPAPRPSLRPSSAPSAVVPERAGACGGADGTGERVRIASGLCSGSARTIGPESHLADCGRSRSTWAGACAHGAVATAGLGAVAHLNSVTGDGIPERAALVRGVVTAQATPPPAVAHTAGGGGGTPTAAPQAGSPASALPRLQPTAPHAMARSAEGARAAAPQRPARGAGALCGEAVCSLAGAPGSRARAVGSCDDAARARRGSDAASDAPTRREDGVADGGPREPVGAGGVLASDGVRGASAIAERCAGAGAGGGGGGGGRGGSAGLLSMADGAASGLSCVAAPCLPALPPPTAPPSPRARAAHATSAAAAAQAARADAHINASASRPLSAPALPYAPVEPLLSLFPPLPARQRALAAAVAVARPAGGVFGGASPSLGRAGAPSALAPAPAPASAAHAPTPPIVAAAATGEARARGALIESAKPPPIAPELDAIDGNPACVEWPLPNPNPTHQMRPHARGGASPSILRDTPADSGAGGCSCARARAEGALHTDTPAGAPPAARPPPLARRSLKRGRGAHACGGGCTRVAAPSDGGADGALRVGGAAGRARDGKCLLALLPGIFTADAAAELERTLAPLDSIFRTLDAPPPEPRPAARACAEGMGAHALSPPASDAAVAVSPRACPAHGRPPLPPRAPSQPAWSAGACGVPSDGAESTPAAAAETRNVRRGARTRQALCTGRGAGAARARAAAPAEDAREASHTIARGTTAPVACGVHGLLDLSPAQLAQLPDDVVSAVLELERTEGRRRSKRRHPGGSGRFCSHDGVGGEETAMVPCKVFVGTPGSGAPGAQPFALTLSPSVCAVVELHAHLLYTEVIGLLGGRWDARTRQLTVSDAMPCRALSAESDGQHVELDPLFEVEVRAHMSARGLRCVGWYHSHPVFEPTPSVRDIANQANYQWLCRDETSGVQPFIGLICAPFDQKTVGADDVGGLSCFHVRMAGTGAQPIPMACAFRVELDARRPCGGAAQLARLMCALVHAHASHPDQTRLSAGWRRGSKAQKVDRALLARLRACVDEARARVILRAIGASLCAVWTDAGRDNAAQPRCASIS</sequence>
<feature type="compositionally biased region" description="Pro residues" evidence="1">
    <location>
        <begin position="91"/>
        <end position="100"/>
    </location>
</feature>
<feature type="region of interest" description="Disordered" evidence="1">
    <location>
        <begin position="712"/>
        <end position="776"/>
    </location>
</feature>
<organism evidence="3 4">
    <name type="scientific">Diacronema lutheri</name>
    <name type="common">Unicellular marine alga</name>
    <name type="synonym">Monochrysis lutheri</name>
    <dbReference type="NCBI Taxonomy" id="2081491"/>
    <lineage>
        <taxon>Eukaryota</taxon>
        <taxon>Haptista</taxon>
        <taxon>Haptophyta</taxon>
        <taxon>Pavlovophyceae</taxon>
        <taxon>Pavlovales</taxon>
        <taxon>Pavlovaceae</taxon>
        <taxon>Diacronema</taxon>
    </lineage>
</organism>
<dbReference type="Gene3D" id="3.40.140.10">
    <property type="entry name" value="Cytidine Deaminase, domain 2"/>
    <property type="match status" value="1"/>
</dbReference>
<evidence type="ECO:0000256" key="1">
    <source>
        <dbReference type="SAM" id="MobiDB-lite"/>
    </source>
</evidence>
<feature type="region of interest" description="Disordered" evidence="1">
    <location>
        <begin position="292"/>
        <end position="321"/>
    </location>
</feature>
<reference evidence="3" key="1">
    <citation type="submission" date="2021-05" db="EMBL/GenBank/DDBJ databases">
        <title>The genome of the haptophyte Pavlova lutheri (Diacronema luteri, Pavlovales) - a model for lipid biosynthesis in eukaryotic algae.</title>
        <authorList>
            <person name="Hulatt C.J."/>
            <person name="Posewitz M.C."/>
        </authorList>
    </citation>
    <scope>NUCLEOTIDE SEQUENCE</scope>
    <source>
        <strain evidence="3">NIVA-4/92</strain>
    </source>
</reference>
<dbReference type="InterPro" id="IPR050242">
    <property type="entry name" value="JAMM_MPN+_peptidase_M67A"/>
</dbReference>
<feature type="region of interest" description="Disordered" evidence="1">
    <location>
        <begin position="203"/>
        <end position="255"/>
    </location>
</feature>
<feature type="region of interest" description="Disordered" evidence="1">
    <location>
        <begin position="64"/>
        <end position="123"/>
    </location>
</feature>
<evidence type="ECO:0000259" key="2">
    <source>
        <dbReference type="PROSITE" id="PS50249"/>
    </source>
</evidence>
<dbReference type="AlphaFoldDB" id="A0A8J6CDQ3"/>
<dbReference type="InterPro" id="IPR037518">
    <property type="entry name" value="MPN"/>
</dbReference>
<dbReference type="Pfam" id="PF01398">
    <property type="entry name" value="JAB"/>
    <property type="match status" value="1"/>
</dbReference>
<gene>
    <name evidence="3" type="ORF">KFE25_004051</name>
</gene>
<proteinExistence type="predicted"/>
<feature type="compositionally biased region" description="Low complexity" evidence="1">
    <location>
        <begin position="392"/>
        <end position="404"/>
    </location>
</feature>
<evidence type="ECO:0000313" key="3">
    <source>
        <dbReference type="EMBL" id="KAG8463778.1"/>
    </source>
</evidence>
<dbReference type="OrthoDB" id="118550at2759"/>
<evidence type="ECO:0000313" key="4">
    <source>
        <dbReference type="Proteomes" id="UP000751190"/>
    </source>
</evidence>
<feature type="compositionally biased region" description="Low complexity" evidence="1">
    <location>
        <begin position="218"/>
        <end position="230"/>
    </location>
</feature>
<comment type="caution">
    <text evidence="3">The sequence shown here is derived from an EMBL/GenBank/DDBJ whole genome shotgun (WGS) entry which is preliminary data.</text>
</comment>
<name>A0A8J6CDQ3_DIALT</name>
<feature type="domain" description="MPN" evidence="2">
    <location>
        <begin position="889"/>
        <end position="1037"/>
    </location>
</feature>
<dbReference type="EMBL" id="JAGTXO010000015">
    <property type="protein sequence ID" value="KAG8463778.1"/>
    <property type="molecule type" value="Genomic_DNA"/>
</dbReference>
<dbReference type="PROSITE" id="PS50249">
    <property type="entry name" value="MPN"/>
    <property type="match status" value="1"/>
</dbReference>
<dbReference type="PANTHER" id="PTHR10410">
    <property type="entry name" value="EUKARYOTIC TRANSLATION INITIATION FACTOR 3 -RELATED"/>
    <property type="match status" value="1"/>
</dbReference>
<accession>A0A8J6CDQ3</accession>
<feature type="compositionally biased region" description="Pro residues" evidence="1">
    <location>
        <begin position="590"/>
        <end position="600"/>
    </location>
</feature>